<evidence type="ECO:0000313" key="3">
    <source>
        <dbReference type="EMBL" id="RZB48762.1"/>
    </source>
</evidence>
<sequence>MGKGGPHGNRDSQFLILFGATLRPSATSPGLRIHYSPYLIFLSLHSLLFPIPTPTNQMDPTLSFHRRSSSDLLLGPFPFCPSPSSSAEELNEAELFWATDSSESEPQRPAPSPKPHLRNFDRPVDSGILVLLTEPDSRGGLLRGKSPVPTSSRMTIPSLPRPPAPPAADYLAQSAPFRKFQQSAPVKVPILLSAGAARRKNADDFARVVDDDDDEEMLPPHEIVARGSGVSPKTTFSVLEGVGRTLKGRDLRQVRNAVLRQTGFLD</sequence>
<dbReference type="AlphaFoldDB" id="A0A445FIS7"/>
<dbReference type="EMBL" id="QZWG01000019">
    <property type="protein sequence ID" value="RZB48762.1"/>
    <property type="molecule type" value="Genomic_DNA"/>
</dbReference>
<dbReference type="Proteomes" id="UP000289340">
    <property type="component" value="Chromosome 19"/>
</dbReference>
<dbReference type="PANTHER" id="PTHR33083">
    <property type="entry name" value="EXPRESSED PROTEIN"/>
    <property type="match status" value="1"/>
</dbReference>
<evidence type="ECO:0000256" key="2">
    <source>
        <dbReference type="SAM" id="MobiDB-lite"/>
    </source>
</evidence>
<feature type="region of interest" description="Disordered" evidence="2">
    <location>
        <begin position="140"/>
        <end position="166"/>
    </location>
</feature>
<keyword evidence="4" id="KW-1185">Reference proteome</keyword>
<proteinExistence type="inferred from homology"/>
<dbReference type="Pfam" id="PF04520">
    <property type="entry name" value="Senescence_reg"/>
    <property type="match status" value="1"/>
</dbReference>
<evidence type="ECO:0000256" key="1">
    <source>
        <dbReference type="ARBA" id="ARBA00034773"/>
    </source>
</evidence>
<comment type="caution">
    <text evidence="3">The sequence shown here is derived from an EMBL/GenBank/DDBJ whole genome shotgun (WGS) entry which is preliminary data.</text>
</comment>
<accession>A0A445FIS7</accession>
<dbReference type="GO" id="GO:0010150">
    <property type="term" value="P:leaf senescence"/>
    <property type="evidence" value="ECO:0007669"/>
    <property type="project" value="UniProtKB-ARBA"/>
</dbReference>
<reference evidence="3 4" key="1">
    <citation type="submission" date="2018-09" db="EMBL/GenBank/DDBJ databases">
        <title>A high-quality reference genome of wild soybean provides a powerful tool to mine soybean genomes.</title>
        <authorList>
            <person name="Xie M."/>
            <person name="Chung C.Y.L."/>
            <person name="Li M.-W."/>
            <person name="Wong F.-L."/>
            <person name="Chan T.-F."/>
            <person name="Lam H.-M."/>
        </authorList>
    </citation>
    <scope>NUCLEOTIDE SEQUENCE [LARGE SCALE GENOMIC DNA]</scope>
    <source>
        <strain evidence="4">cv. W05</strain>
        <tissue evidence="3">Hypocotyl of etiolated seedlings</tissue>
    </source>
</reference>
<evidence type="ECO:0008006" key="5">
    <source>
        <dbReference type="Google" id="ProtNLM"/>
    </source>
</evidence>
<comment type="similarity">
    <text evidence="1">Belongs to the senescence regulator S40 family.</text>
</comment>
<protein>
    <recommendedName>
        <fullName evidence="5">Senescence regulator S40</fullName>
    </recommendedName>
</protein>
<dbReference type="PANTHER" id="PTHR33083:SF116">
    <property type="entry name" value="OS04G0413900 PROTEIN"/>
    <property type="match status" value="1"/>
</dbReference>
<evidence type="ECO:0000313" key="4">
    <source>
        <dbReference type="Proteomes" id="UP000289340"/>
    </source>
</evidence>
<name>A0A445FIS7_GLYSO</name>
<feature type="region of interest" description="Disordered" evidence="2">
    <location>
        <begin position="99"/>
        <end position="121"/>
    </location>
</feature>
<gene>
    <name evidence="3" type="ORF">D0Y65_051995</name>
</gene>
<organism evidence="3 4">
    <name type="scientific">Glycine soja</name>
    <name type="common">Wild soybean</name>
    <dbReference type="NCBI Taxonomy" id="3848"/>
    <lineage>
        <taxon>Eukaryota</taxon>
        <taxon>Viridiplantae</taxon>
        <taxon>Streptophyta</taxon>
        <taxon>Embryophyta</taxon>
        <taxon>Tracheophyta</taxon>
        <taxon>Spermatophyta</taxon>
        <taxon>Magnoliopsida</taxon>
        <taxon>eudicotyledons</taxon>
        <taxon>Gunneridae</taxon>
        <taxon>Pentapetalae</taxon>
        <taxon>rosids</taxon>
        <taxon>fabids</taxon>
        <taxon>Fabales</taxon>
        <taxon>Fabaceae</taxon>
        <taxon>Papilionoideae</taxon>
        <taxon>50 kb inversion clade</taxon>
        <taxon>NPAAA clade</taxon>
        <taxon>indigoferoid/millettioid clade</taxon>
        <taxon>Phaseoleae</taxon>
        <taxon>Glycine</taxon>
        <taxon>Glycine subgen. Soja</taxon>
    </lineage>
</organism>
<dbReference type="InterPro" id="IPR007608">
    <property type="entry name" value="Senescence_reg_S40"/>
</dbReference>